<dbReference type="Gramene" id="Solyc08g023585.1.1">
    <property type="protein sequence ID" value="Solyc08g023585.1.1"/>
    <property type="gene ID" value="Solyc08g023585.1"/>
</dbReference>
<name>A0A3Q7HK44_SOLLC</name>
<sequence length="137" mass="16357">MRRSSMSAKIMKCLCTLFKKASMDREKGIKRWKYKEKFTKIFCTRYMAEKIIQREWRWGKIKFYLQWWNPVVGCEDSNQKANSTWIRALGVPLILWSLRIFTEIANLCGGWVKTEEETSSKNHLKWARITIRADGKN</sequence>
<dbReference type="InParanoid" id="A0A3Q7HK44"/>
<reference evidence="1" key="2">
    <citation type="submission" date="2019-01" db="UniProtKB">
        <authorList>
            <consortium name="EnsemblPlants"/>
        </authorList>
    </citation>
    <scope>IDENTIFICATION</scope>
    <source>
        <strain evidence="1">cv. Heinz 1706</strain>
    </source>
</reference>
<accession>A0A3Q7HK44</accession>
<evidence type="ECO:0000313" key="2">
    <source>
        <dbReference type="Proteomes" id="UP000004994"/>
    </source>
</evidence>
<dbReference type="Proteomes" id="UP000004994">
    <property type="component" value="Chromosome 8"/>
</dbReference>
<dbReference type="PANTHER" id="PTHR34427:SF16">
    <property type="entry name" value="DUF4283 DOMAIN-CONTAINING PROTEIN"/>
    <property type="match status" value="1"/>
</dbReference>
<proteinExistence type="predicted"/>
<keyword evidence="2" id="KW-1185">Reference proteome</keyword>
<dbReference type="PANTHER" id="PTHR34427">
    <property type="entry name" value="DUF4283 DOMAIN PROTEIN"/>
    <property type="match status" value="1"/>
</dbReference>
<dbReference type="AlphaFoldDB" id="A0A3Q7HK44"/>
<dbReference type="EnsemblPlants" id="Solyc08g023585.1.1">
    <property type="protein sequence ID" value="Solyc08g023585.1.1"/>
    <property type="gene ID" value="Solyc08g023585.1"/>
</dbReference>
<dbReference type="OMA" id="MRWARIR"/>
<organism evidence="1">
    <name type="scientific">Solanum lycopersicum</name>
    <name type="common">Tomato</name>
    <name type="synonym">Lycopersicon esculentum</name>
    <dbReference type="NCBI Taxonomy" id="4081"/>
    <lineage>
        <taxon>Eukaryota</taxon>
        <taxon>Viridiplantae</taxon>
        <taxon>Streptophyta</taxon>
        <taxon>Embryophyta</taxon>
        <taxon>Tracheophyta</taxon>
        <taxon>Spermatophyta</taxon>
        <taxon>Magnoliopsida</taxon>
        <taxon>eudicotyledons</taxon>
        <taxon>Gunneridae</taxon>
        <taxon>Pentapetalae</taxon>
        <taxon>asterids</taxon>
        <taxon>lamiids</taxon>
        <taxon>Solanales</taxon>
        <taxon>Solanaceae</taxon>
        <taxon>Solanoideae</taxon>
        <taxon>Solaneae</taxon>
        <taxon>Solanum</taxon>
        <taxon>Solanum subgen. Lycopersicon</taxon>
    </lineage>
</organism>
<reference evidence="1" key="1">
    <citation type="journal article" date="2012" name="Nature">
        <title>The tomato genome sequence provides insights into fleshy fruit evolution.</title>
        <authorList>
            <consortium name="Tomato Genome Consortium"/>
        </authorList>
    </citation>
    <scope>NUCLEOTIDE SEQUENCE [LARGE SCALE GENOMIC DNA]</scope>
    <source>
        <strain evidence="1">cv. Heinz 1706</strain>
    </source>
</reference>
<evidence type="ECO:0000313" key="1">
    <source>
        <dbReference type="EnsemblPlants" id="Solyc08g023585.1.1"/>
    </source>
</evidence>
<protein>
    <submittedName>
        <fullName evidence="1">Uncharacterized protein</fullName>
    </submittedName>
</protein>